<proteinExistence type="predicted"/>
<dbReference type="EMBL" id="EQ973954">
    <property type="protein sequence ID" value="EEF37244.1"/>
    <property type="molecule type" value="Genomic_DNA"/>
</dbReference>
<accession>B9SGJ8</accession>
<dbReference type="InParanoid" id="B9SGJ8"/>
<evidence type="ECO:0000256" key="1">
    <source>
        <dbReference type="SAM" id="Phobius"/>
    </source>
</evidence>
<reference evidence="3" key="1">
    <citation type="journal article" date="2010" name="Nat. Biotechnol.">
        <title>Draft genome sequence of the oilseed species Ricinus communis.</title>
        <authorList>
            <person name="Chan A.P."/>
            <person name="Crabtree J."/>
            <person name="Zhao Q."/>
            <person name="Lorenzi H."/>
            <person name="Orvis J."/>
            <person name="Puiu D."/>
            <person name="Melake-Berhan A."/>
            <person name="Jones K.M."/>
            <person name="Redman J."/>
            <person name="Chen G."/>
            <person name="Cahoon E.B."/>
            <person name="Gedil M."/>
            <person name="Stanke M."/>
            <person name="Haas B.J."/>
            <person name="Wortman J.R."/>
            <person name="Fraser-Liggett C.M."/>
            <person name="Ravel J."/>
            <person name="Rabinowicz P.D."/>
        </authorList>
    </citation>
    <scope>NUCLEOTIDE SEQUENCE [LARGE SCALE GENOMIC DNA]</scope>
    <source>
        <strain evidence="3">cv. Hale</strain>
    </source>
</reference>
<name>B9SGJ8_RICCO</name>
<dbReference type="AlphaFoldDB" id="B9SGJ8"/>
<sequence length="53" mass="6065">MEGKMLLHGEELLMQQGLPESKKYNVGVMLGFIIGDGFLCFLILCYRSDRTRI</sequence>
<feature type="transmembrane region" description="Helical" evidence="1">
    <location>
        <begin position="24"/>
        <end position="46"/>
    </location>
</feature>
<keyword evidence="1" id="KW-1133">Transmembrane helix</keyword>
<keyword evidence="3" id="KW-1185">Reference proteome</keyword>
<protein>
    <submittedName>
        <fullName evidence="2">Uncharacterized protein</fullName>
    </submittedName>
</protein>
<dbReference type="Proteomes" id="UP000008311">
    <property type="component" value="Unassembled WGS sequence"/>
</dbReference>
<keyword evidence="1" id="KW-0472">Membrane</keyword>
<evidence type="ECO:0000313" key="3">
    <source>
        <dbReference type="Proteomes" id="UP000008311"/>
    </source>
</evidence>
<keyword evidence="1" id="KW-0812">Transmembrane</keyword>
<gene>
    <name evidence="2" type="ORF">RCOM_0553460</name>
</gene>
<evidence type="ECO:0000313" key="2">
    <source>
        <dbReference type="EMBL" id="EEF37244.1"/>
    </source>
</evidence>
<organism evidence="2 3">
    <name type="scientific">Ricinus communis</name>
    <name type="common">Castor bean</name>
    <dbReference type="NCBI Taxonomy" id="3988"/>
    <lineage>
        <taxon>Eukaryota</taxon>
        <taxon>Viridiplantae</taxon>
        <taxon>Streptophyta</taxon>
        <taxon>Embryophyta</taxon>
        <taxon>Tracheophyta</taxon>
        <taxon>Spermatophyta</taxon>
        <taxon>Magnoliopsida</taxon>
        <taxon>eudicotyledons</taxon>
        <taxon>Gunneridae</taxon>
        <taxon>Pentapetalae</taxon>
        <taxon>rosids</taxon>
        <taxon>fabids</taxon>
        <taxon>Malpighiales</taxon>
        <taxon>Euphorbiaceae</taxon>
        <taxon>Acalyphoideae</taxon>
        <taxon>Acalypheae</taxon>
        <taxon>Ricinus</taxon>
    </lineage>
</organism>